<accession>A0A1S9H4B0</accession>
<evidence type="ECO:0000313" key="1">
    <source>
        <dbReference type="EMBL" id="MBB3161703.1"/>
    </source>
</evidence>
<protein>
    <submittedName>
        <fullName evidence="2">Uncharacterized protein</fullName>
    </submittedName>
</protein>
<proteinExistence type="predicted"/>
<evidence type="ECO:0000313" key="2">
    <source>
        <dbReference type="EMBL" id="TCU27239.1"/>
    </source>
</evidence>
<dbReference type="AlphaFoldDB" id="A0A1S9H4B0"/>
<gene>
    <name evidence="2" type="ORF">EV131_103270</name>
    <name evidence="1" type="ORF">FHS25_002152</name>
</gene>
<sequence>MKILVIGAAGMAGRKLVAAPGNSDASRAQALGFGAETSFDEIIHVPIEDELEGRLPELS</sequence>
<reference evidence="1 4" key="2">
    <citation type="submission" date="2020-08" db="EMBL/GenBank/DDBJ databases">
        <title>Genomic Encyclopedia of Type Strains, Phase III (KMG-III): the genomes of soil and plant-associated and newly described type strains.</title>
        <authorList>
            <person name="Whitman W."/>
        </authorList>
    </citation>
    <scope>NUCLEOTIDE SEQUENCE [LARGE SCALE GENOMIC DNA]</scope>
    <source>
        <strain evidence="1 4">CECT 8280</strain>
    </source>
</reference>
<dbReference type="EMBL" id="JACHXX010000002">
    <property type="protein sequence ID" value="MBB3161703.1"/>
    <property type="molecule type" value="Genomic_DNA"/>
</dbReference>
<name>A0A1S9H4B0_9HYPH</name>
<evidence type="ECO:0000313" key="3">
    <source>
        <dbReference type="Proteomes" id="UP000295021"/>
    </source>
</evidence>
<comment type="caution">
    <text evidence="2">The sequence shown here is derived from an EMBL/GenBank/DDBJ whole genome shotgun (WGS) entry which is preliminary data.</text>
</comment>
<evidence type="ECO:0000313" key="4">
    <source>
        <dbReference type="Proteomes" id="UP000542811"/>
    </source>
</evidence>
<organism evidence="2 3">
    <name type="scientific">Rhizobium laguerreae</name>
    <dbReference type="NCBI Taxonomy" id="1076926"/>
    <lineage>
        <taxon>Bacteria</taxon>
        <taxon>Pseudomonadati</taxon>
        <taxon>Pseudomonadota</taxon>
        <taxon>Alphaproteobacteria</taxon>
        <taxon>Hyphomicrobiales</taxon>
        <taxon>Rhizobiaceae</taxon>
        <taxon>Rhizobium/Agrobacterium group</taxon>
        <taxon>Rhizobium</taxon>
    </lineage>
</organism>
<reference evidence="2 3" key="1">
    <citation type="submission" date="2019-03" db="EMBL/GenBank/DDBJ databases">
        <title>Genomic Encyclopedia of Type Strains, Phase IV (KMG-V): Genome sequencing to study the core and pangenomes of soil and plant-associated prokaryotes.</title>
        <authorList>
            <person name="Whitman W."/>
        </authorList>
    </citation>
    <scope>NUCLEOTIDE SEQUENCE [LARGE SCALE GENOMIC DNA]</scope>
    <source>
        <strain evidence="2 3">FB403</strain>
    </source>
</reference>
<dbReference type="Proteomes" id="UP000295021">
    <property type="component" value="Unassembled WGS sequence"/>
</dbReference>
<dbReference type="Proteomes" id="UP000542811">
    <property type="component" value="Unassembled WGS sequence"/>
</dbReference>
<dbReference type="RefSeq" id="WP_077976039.1">
    <property type="nucleotide sequence ID" value="NZ_CP088090.1"/>
</dbReference>
<dbReference type="Gene3D" id="3.90.25.10">
    <property type="entry name" value="UDP-galactose 4-epimerase, domain 1"/>
    <property type="match status" value="1"/>
</dbReference>
<dbReference type="EMBL" id="SMBI01000003">
    <property type="protein sequence ID" value="TCU27239.1"/>
    <property type="molecule type" value="Genomic_DNA"/>
</dbReference>
<keyword evidence="4" id="KW-1185">Reference proteome</keyword>
<dbReference type="GeneID" id="67484585"/>